<feature type="region of interest" description="Disordered" evidence="7">
    <location>
        <begin position="282"/>
        <end position="321"/>
    </location>
</feature>
<dbReference type="Pfam" id="PF08493">
    <property type="entry name" value="AflR"/>
    <property type="match status" value="1"/>
</dbReference>
<keyword evidence="5" id="KW-0804">Transcription</keyword>
<dbReference type="AlphaFoldDB" id="A0A2T5LZC1"/>
<evidence type="ECO:0000256" key="6">
    <source>
        <dbReference type="ARBA" id="ARBA00023242"/>
    </source>
</evidence>
<feature type="region of interest" description="Disordered" evidence="7">
    <location>
        <begin position="1"/>
        <end position="34"/>
    </location>
</feature>
<dbReference type="VEuPathDB" id="FungiDB:P175DRAFT_0492270"/>
<comment type="subcellular location">
    <subcellularLocation>
        <location evidence="1">Nucleus</location>
    </subcellularLocation>
</comment>
<evidence type="ECO:0000313" key="9">
    <source>
        <dbReference type="EMBL" id="PTU21629.1"/>
    </source>
</evidence>
<dbReference type="Proteomes" id="UP000244073">
    <property type="component" value="Unassembled WGS sequence"/>
</dbReference>
<dbReference type="GO" id="GO:0043565">
    <property type="term" value="F:sequence-specific DNA binding"/>
    <property type="evidence" value="ECO:0007669"/>
    <property type="project" value="TreeGrafter"/>
</dbReference>
<dbReference type="GO" id="GO:0045122">
    <property type="term" value="P:aflatoxin biosynthetic process"/>
    <property type="evidence" value="ECO:0007669"/>
    <property type="project" value="InterPro"/>
</dbReference>
<dbReference type="PROSITE" id="PS50048">
    <property type="entry name" value="ZN2_CY6_FUNGAL_2"/>
    <property type="match status" value="1"/>
</dbReference>
<dbReference type="GO" id="GO:0045944">
    <property type="term" value="P:positive regulation of transcription by RNA polymerase II"/>
    <property type="evidence" value="ECO:0007669"/>
    <property type="project" value="TreeGrafter"/>
</dbReference>
<dbReference type="Pfam" id="PF00172">
    <property type="entry name" value="Zn_clus"/>
    <property type="match status" value="1"/>
</dbReference>
<organism evidence="9 10">
    <name type="scientific">Aspergillus ochraceoroseus IBT 24754</name>
    <dbReference type="NCBI Taxonomy" id="1392256"/>
    <lineage>
        <taxon>Eukaryota</taxon>
        <taxon>Fungi</taxon>
        <taxon>Dikarya</taxon>
        <taxon>Ascomycota</taxon>
        <taxon>Pezizomycotina</taxon>
        <taxon>Eurotiomycetes</taxon>
        <taxon>Eurotiomycetidae</taxon>
        <taxon>Eurotiales</taxon>
        <taxon>Aspergillaceae</taxon>
        <taxon>Aspergillus</taxon>
        <taxon>Aspergillus subgen. Nidulantes</taxon>
    </lineage>
</organism>
<dbReference type="GO" id="GO:0005634">
    <property type="term" value="C:nucleus"/>
    <property type="evidence" value="ECO:0007669"/>
    <property type="project" value="UniProtKB-SubCell"/>
</dbReference>
<dbReference type="SUPFAM" id="SSF57701">
    <property type="entry name" value="Zn2/Cys6 DNA-binding domain"/>
    <property type="match status" value="1"/>
</dbReference>
<dbReference type="GO" id="GO:0000981">
    <property type="term" value="F:DNA-binding transcription factor activity, RNA polymerase II-specific"/>
    <property type="evidence" value="ECO:0007669"/>
    <property type="project" value="InterPro"/>
</dbReference>
<dbReference type="GO" id="GO:0008270">
    <property type="term" value="F:zinc ion binding"/>
    <property type="evidence" value="ECO:0007669"/>
    <property type="project" value="InterPro"/>
</dbReference>
<name>A0A2T5LZC1_9EURO</name>
<evidence type="ECO:0000256" key="7">
    <source>
        <dbReference type="SAM" id="MobiDB-lite"/>
    </source>
</evidence>
<evidence type="ECO:0000256" key="3">
    <source>
        <dbReference type="ARBA" id="ARBA00023015"/>
    </source>
</evidence>
<dbReference type="InterPro" id="IPR051711">
    <property type="entry name" value="Stress_Response_Reg"/>
</dbReference>
<protein>
    <recommendedName>
        <fullName evidence="8">Zn(2)-C6 fungal-type domain-containing protein</fullName>
    </recommendedName>
</protein>
<keyword evidence="4" id="KW-0238">DNA-binding</keyword>
<dbReference type="InterPro" id="IPR036864">
    <property type="entry name" value="Zn2-C6_fun-type_DNA-bd_sf"/>
</dbReference>
<comment type="caution">
    <text evidence="9">The sequence shown here is derived from an EMBL/GenBank/DDBJ whole genome shotgun (WGS) entry which is preliminary data.</text>
</comment>
<dbReference type="OrthoDB" id="4330117at2759"/>
<dbReference type="PANTHER" id="PTHR47540">
    <property type="entry name" value="THIAMINE REPRESSIBLE GENES REGULATORY PROTEIN THI5"/>
    <property type="match status" value="1"/>
</dbReference>
<proteinExistence type="predicted"/>
<reference evidence="9 10" key="1">
    <citation type="journal article" date="2018" name="Proc. Natl. Acad. Sci. U.S.A.">
        <title>Linking secondary metabolites to gene clusters through genome sequencing of six diverse Aspergillus species.</title>
        <authorList>
            <person name="Kaerboelling I."/>
            <person name="Vesth T.C."/>
            <person name="Frisvad J.C."/>
            <person name="Nybo J.L."/>
            <person name="Theobald S."/>
            <person name="Kuo A."/>
            <person name="Bowyer P."/>
            <person name="Matsuda Y."/>
            <person name="Mondo S."/>
            <person name="Lyhne E.K."/>
            <person name="Kogle M.E."/>
            <person name="Clum A."/>
            <person name="Lipzen A."/>
            <person name="Salamov A."/>
            <person name="Ngan C.Y."/>
            <person name="Daum C."/>
            <person name="Chiniquy J."/>
            <person name="Barry K."/>
            <person name="LaButti K."/>
            <person name="Haridas S."/>
            <person name="Simmons B.A."/>
            <person name="Magnuson J.K."/>
            <person name="Mortensen U.H."/>
            <person name="Larsen T.O."/>
            <person name="Grigoriev I.V."/>
            <person name="Baker S.E."/>
            <person name="Andersen M.R."/>
        </authorList>
    </citation>
    <scope>NUCLEOTIDE SEQUENCE [LARGE SCALE GENOMIC DNA]</scope>
    <source>
        <strain evidence="9 10">IBT 24754</strain>
    </source>
</reference>
<sequence length="490" mass="54107">MPQNSPTLSTQNENSQSHLAEESHPPSSKVRGKDPVTARLRTACDGCHAAKIRCTGGTPCARCERDNLQCHYSYKAKIGKPKGSMNKKTLERLRAMREAQEKERKPPSTADTDVEKTRAIDSTMPLMSSNDIERPTLDIANSLPEAQEALDIHSPSNFTLDSSPFQDLVFPGDTPLVEMDAWLNDTAGDQKNCAEVFQLPNISPADLQLQNINTDLLNTRRHNEDTQNLILEHLAHYNTPLSESAFPAASFTTKSPGSHTHTHNHNHARSEYKVVPVPLFTPSTTTTTTPPPPPPTTATTTISHHYDFSHPEPPQTPHSSSSSSSCTCFSTLTAHLCQLQSPHQQHHHPKHSLRLDTLLLQSQRILPATRTLLRCQSCTVDSQALFLAHMVLSRLLAWTQVSISACETRGMLAEVRLGRFQVSGEFGAAVTALLIQRHLADLKMTVGVFEQKVVHVVRGDADAAYLRLQGKNFHREIERLGGDIPRISVG</sequence>
<keyword evidence="6" id="KW-0539">Nucleus</keyword>
<feature type="compositionally biased region" description="Polar residues" evidence="7">
    <location>
        <begin position="1"/>
        <end position="18"/>
    </location>
</feature>
<dbReference type="PANTHER" id="PTHR47540:SF2">
    <property type="entry name" value="ZN(II)2CYS6 TRANSCRIPTION FACTOR (EUROFUNG)"/>
    <property type="match status" value="1"/>
</dbReference>
<dbReference type="Gene3D" id="4.10.240.10">
    <property type="entry name" value="Zn(2)-C6 fungal-type DNA-binding domain"/>
    <property type="match status" value="1"/>
</dbReference>
<dbReference type="PROSITE" id="PS00463">
    <property type="entry name" value="ZN2_CY6_FUNGAL_1"/>
    <property type="match status" value="1"/>
</dbReference>
<evidence type="ECO:0000259" key="8">
    <source>
        <dbReference type="PROSITE" id="PS50048"/>
    </source>
</evidence>
<keyword evidence="3" id="KW-0805">Transcription regulation</keyword>
<evidence type="ECO:0000313" key="10">
    <source>
        <dbReference type="Proteomes" id="UP000244073"/>
    </source>
</evidence>
<dbReference type="CDD" id="cd00067">
    <property type="entry name" value="GAL4"/>
    <property type="match status" value="1"/>
</dbReference>
<feature type="domain" description="Zn(2)-C6 fungal-type" evidence="8">
    <location>
        <begin position="43"/>
        <end position="72"/>
    </location>
</feature>
<evidence type="ECO:0000256" key="1">
    <source>
        <dbReference type="ARBA" id="ARBA00004123"/>
    </source>
</evidence>
<dbReference type="SMART" id="SM00066">
    <property type="entry name" value="GAL4"/>
    <property type="match status" value="1"/>
</dbReference>
<keyword evidence="2" id="KW-0479">Metal-binding</keyword>
<accession>A0A2T5LZC1</accession>
<dbReference type="InterPro" id="IPR001138">
    <property type="entry name" value="Zn2Cys6_DnaBD"/>
</dbReference>
<evidence type="ECO:0000256" key="5">
    <source>
        <dbReference type="ARBA" id="ARBA00023163"/>
    </source>
</evidence>
<dbReference type="EMBL" id="MSFN02000003">
    <property type="protein sequence ID" value="PTU21629.1"/>
    <property type="molecule type" value="Genomic_DNA"/>
</dbReference>
<evidence type="ECO:0000256" key="4">
    <source>
        <dbReference type="ARBA" id="ARBA00023125"/>
    </source>
</evidence>
<dbReference type="InterPro" id="IPR013700">
    <property type="entry name" value="AflR"/>
</dbReference>
<dbReference type="GeneID" id="63812761"/>
<gene>
    <name evidence="9" type="ORF">P175DRAFT_0492270</name>
</gene>
<evidence type="ECO:0000256" key="2">
    <source>
        <dbReference type="ARBA" id="ARBA00022723"/>
    </source>
</evidence>
<dbReference type="RefSeq" id="XP_040753021.1">
    <property type="nucleotide sequence ID" value="XM_040895879.1"/>
</dbReference>